<feature type="domain" description="SAM-dependent MTase RsmB/NOP-type" evidence="7">
    <location>
        <begin position="32"/>
        <end position="291"/>
    </location>
</feature>
<comment type="caution">
    <text evidence="8">The sequence shown here is derived from an EMBL/GenBank/DDBJ whole genome shotgun (WGS) entry which is preliminary data.</text>
</comment>
<dbReference type="GO" id="GO:0001510">
    <property type="term" value="P:RNA methylation"/>
    <property type="evidence" value="ECO:0007669"/>
    <property type="project" value="InterPro"/>
</dbReference>
<organism evidence="8 9">
    <name type="scientific">Niastella caeni</name>
    <dbReference type="NCBI Taxonomy" id="2569763"/>
    <lineage>
        <taxon>Bacteria</taxon>
        <taxon>Pseudomonadati</taxon>
        <taxon>Bacteroidota</taxon>
        <taxon>Chitinophagia</taxon>
        <taxon>Chitinophagales</taxon>
        <taxon>Chitinophagaceae</taxon>
        <taxon>Niastella</taxon>
    </lineage>
</organism>
<evidence type="ECO:0000313" key="9">
    <source>
        <dbReference type="Proteomes" id="UP000306918"/>
    </source>
</evidence>
<dbReference type="CDD" id="cd02440">
    <property type="entry name" value="AdoMet_MTases"/>
    <property type="match status" value="1"/>
</dbReference>
<evidence type="ECO:0000256" key="3">
    <source>
        <dbReference type="ARBA" id="ARBA00022691"/>
    </source>
</evidence>
<evidence type="ECO:0000256" key="1">
    <source>
        <dbReference type="ARBA" id="ARBA00022603"/>
    </source>
</evidence>
<dbReference type="EMBL" id="STFF01000012">
    <property type="protein sequence ID" value="THU32077.1"/>
    <property type="molecule type" value="Genomic_DNA"/>
</dbReference>
<dbReference type="InterPro" id="IPR029063">
    <property type="entry name" value="SAM-dependent_MTases_sf"/>
</dbReference>
<evidence type="ECO:0000256" key="6">
    <source>
        <dbReference type="SAM" id="MobiDB-lite"/>
    </source>
</evidence>
<feature type="compositionally biased region" description="Polar residues" evidence="6">
    <location>
        <begin position="49"/>
        <end position="59"/>
    </location>
</feature>
<comment type="similarity">
    <text evidence="5">Belongs to the class I-like SAM-binding methyltransferase superfamily. RsmB/NOP family.</text>
</comment>
<keyword evidence="4 5" id="KW-0694">RNA-binding</keyword>
<evidence type="ECO:0000256" key="2">
    <source>
        <dbReference type="ARBA" id="ARBA00022679"/>
    </source>
</evidence>
<feature type="compositionally biased region" description="Low complexity" evidence="6">
    <location>
        <begin position="26"/>
        <end position="38"/>
    </location>
</feature>
<dbReference type="InterPro" id="IPR001678">
    <property type="entry name" value="MeTrfase_RsmB-F_NOP2_dom"/>
</dbReference>
<keyword evidence="1 5" id="KW-0489">Methyltransferase</keyword>
<dbReference type="GO" id="GO:0008173">
    <property type="term" value="F:RNA methyltransferase activity"/>
    <property type="evidence" value="ECO:0007669"/>
    <property type="project" value="InterPro"/>
</dbReference>
<dbReference type="GO" id="GO:0003723">
    <property type="term" value="F:RNA binding"/>
    <property type="evidence" value="ECO:0007669"/>
    <property type="project" value="UniProtKB-UniRule"/>
</dbReference>
<feature type="binding site" evidence="5">
    <location>
        <position position="192"/>
    </location>
    <ligand>
        <name>S-adenosyl-L-methionine</name>
        <dbReference type="ChEBI" id="CHEBI:59789"/>
    </ligand>
</feature>
<feature type="compositionally biased region" description="Low complexity" evidence="6">
    <location>
        <begin position="72"/>
        <end position="84"/>
    </location>
</feature>
<evidence type="ECO:0000256" key="5">
    <source>
        <dbReference type="PROSITE-ProRule" id="PRU01023"/>
    </source>
</evidence>
<dbReference type="Gene3D" id="3.40.50.150">
    <property type="entry name" value="Vaccinia Virus protein VP39"/>
    <property type="match status" value="1"/>
</dbReference>
<sequence>MEVIHTSTALSAQDPTPSTTLRVSETTDTPSTSASAKASADKSLRVSEATDTPPTSASAKVSADKSLRVSEATDTPSTSASAKASADKSLRVSEATDTPSTSASAKASADKPANKPLKLWDACAASGGKSILAYDIFKHIDLTVSDVRKSILSNLEKRFAAAGIKQYNSFIGDISTSTSEIQHATFDIIITDVPCTGSGTWSRTPEQLYYFDPHQIERYSALQKKIVSHAIPHLKPGGFLLYCTCSVFKKENEDVVQFISEQYPLQLLEKELMTGYDKKADTLFGAVFQKR</sequence>
<dbReference type="Proteomes" id="UP000306918">
    <property type="component" value="Unassembled WGS sequence"/>
</dbReference>
<feature type="binding site" evidence="5">
    <location>
        <position position="173"/>
    </location>
    <ligand>
        <name>S-adenosyl-L-methionine</name>
        <dbReference type="ChEBI" id="CHEBI:59789"/>
    </ligand>
</feature>
<feature type="compositionally biased region" description="Low complexity" evidence="6">
    <location>
        <begin position="95"/>
        <end position="107"/>
    </location>
</feature>
<comment type="caution">
    <text evidence="5">Lacks conserved residue(s) required for the propagation of feature annotation.</text>
</comment>
<dbReference type="AlphaFoldDB" id="A0A4S8HBD4"/>
<feature type="binding site" evidence="5">
    <location>
        <position position="146"/>
    </location>
    <ligand>
        <name>S-adenosyl-L-methionine</name>
        <dbReference type="ChEBI" id="CHEBI:59789"/>
    </ligand>
</feature>
<dbReference type="Pfam" id="PF01189">
    <property type="entry name" value="Methyltr_RsmB-F"/>
    <property type="match status" value="1"/>
</dbReference>
<feature type="compositionally biased region" description="Polar residues" evidence="6">
    <location>
        <begin position="1"/>
        <end position="24"/>
    </location>
</feature>
<evidence type="ECO:0000313" key="8">
    <source>
        <dbReference type="EMBL" id="THU32077.1"/>
    </source>
</evidence>
<dbReference type="OrthoDB" id="9810297at2"/>
<protein>
    <recommendedName>
        <fullName evidence="7">SAM-dependent MTase RsmB/NOP-type domain-containing protein</fullName>
    </recommendedName>
</protein>
<keyword evidence="2 5" id="KW-0808">Transferase</keyword>
<evidence type="ECO:0000256" key="4">
    <source>
        <dbReference type="ARBA" id="ARBA00022884"/>
    </source>
</evidence>
<gene>
    <name evidence="8" type="ORF">FAM09_28030</name>
</gene>
<dbReference type="SUPFAM" id="SSF53335">
    <property type="entry name" value="S-adenosyl-L-methionine-dependent methyltransferases"/>
    <property type="match status" value="1"/>
</dbReference>
<feature type="active site" description="Nucleophile" evidence="5">
    <location>
        <position position="245"/>
    </location>
</feature>
<accession>A0A4S8HBD4</accession>
<feature type="region of interest" description="Disordered" evidence="6">
    <location>
        <begin position="1"/>
        <end position="110"/>
    </location>
</feature>
<name>A0A4S8HBD4_9BACT</name>
<keyword evidence="9" id="KW-1185">Reference proteome</keyword>
<reference evidence="8 9" key="1">
    <citation type="submission" date="2019-04" db="EMBL/GenBank/DDBJ databases">
        <title>Niastella caeni sp. nov., isolated from activated sludge.</title>
        <authorList>
            <person name="Sheng M."/>
        </authorList>
    </citation>
    <scope>NUCLEOTIDE SEQUENCE [LARGE SCALE GENOMIC DNA]</scope>
    <source>
        <strain evidence="8 9">HX-2-15</strain>
    </source>
</reference>
<dbReference type="PROSITE" id="PS51686">
    <property type="entry name" value="SAM_MT_RSMB_NOP"/>
    <property type="match status" value="1"/>
</dbReference>
<proteinExistence type="inferred from homology"/>
<dbReference type="InterPro" id="IPR023267">
    <property type="entry name" value="RCMT"/>
</dbReference>
<dbReference type="PANTHER" id="PTHR22807:SF30">
    <property type="entry name" value="28S RRNA (CYTOSINE(4447)-C(5))-METHYLTRANSFERASE-RELATED"/>
    <property type="match status" value="1"/>
</dbReference>
<keyword evidence="3 5" id="KW-0949">S-adenosyl-L-methionine</keyword>
<dbReference type="PRINTS" id="PR02008">
    <property type="entry name" value="RCMTFAMILY"/>
</dbReference>
<dbReference type="InterPro" id="IPR049560">
    <property type="entry name" value="MeTrfase_RsmB-F_NOP2_cat"/>
</dbReference>
<dbReference type="PANTHER" id="PTHR22807">
    <property type="entry name" value="NOP2 YEAST -RELATED NOL1/NOP2/FMU SUN DOMAIN-CONTAINING"/>
    <property type="match status" value="1"/>
</dbReference>
<evidence type="ECO:0000259" key="7">
    <source>
        <dbReference type="PROSITE" id="PS51686"/>
    </source>
</evidence>